<keyword evidence="2" id="KW-1185">Reference proteome</keyword>
<dbReference type="AlphaFoldDB" id="A0A9N9Z6E2"/>
<comment type="caution">
    <text evidence="1">The sequence shown here is derived from an EMBL/GenBank/DDBJ whole genome shotgun (WGS) entry which is preliminary data.</text>
</comment>
<reference evidence="1" key="1">
    <citation type="submission" date="2021-10" db="EMBL/GenBank/DDBJ databases">
        <authorList>
            <person name="Piombo E."/>
        </authorList>
    </citation>
    <scope>NUCLEOTIDE SEQUENCE</scope>
</reference>
<organism evidence="1 2">
    <name type="scientific">Clonostachys solani</name>
    <dbReference type="NCBI Taxonomy" id="160281"/>
    <lineage>
        <taxon>Eukaryota</taxon>
        <taxon>Fungi</taxon>
        <taxon>Dikarya</taxon>
        <taxon>Ascomycota</taxon>
        <taxon>Pezizomycotina</taxon>
        <taxon>Sordariomycetes</taxon>
        <taxon>Hypocreomycetidae</taxon>
        <taxon>Hypocreales</taxon>
        <taxon>Bionectriaceae</taxon>
        <taxon>Clonostachys</taxon>
    </lineage>
</organism>
<proteinExistence type="predicted"/>
<dbReference type="EMBL" id="CABFOC020000035">
    <property type="protein sequence ID" value="CAH0049909.1"/>
    <property type="molecule type" value="Genomic_DNA"/>
</dbReference>
<protein>
    <submittedName>
        <fullName evidence="1">Uncharacterized protein</fullName>
    </submittedName>
</protein>
<evidence type="ECO:0000313" key="2">
    <source>
        <dbReference type="Proteomes" id="UP000775872"/>
    </source>
</evidence>
<accession>A0A9N9Z6E2</accession>
<dbReference type="Proteomes" id="UP000775872">
    <property type="component" value="Unassembled WGS sequence"/>
</dbReference>
<sequence length="117" mass="12918">MPTIVTVSLHGRATTIAPETKSDDLGQLKLIDGDLNTHEGFQGPLHILKRESQVWPFVIEIPTHIDPRSLSRQATGDEEWAFLSLPPDQGILQSLPLSFEGSSYLIYAILSTGLRQP</sequence>
<evidence type="ECO:0000313" key="1">
    <source>
        <dbReference type="EMBL" id="CAH0049909.1"/>
    </source>
</evidence>
<name>A0A9N9Z6E2_9HYPO</name>
<dbReference type="OrthoDB" id="2333384at2759"/>
<gene>
    <name evidence="1" type="ORF">CSOL1703_00001871</name>
</gene>